<dbReference type="InterPro" id="IPR052165">
    <property type="entry name" value="Membrane_assoc_protease"/>
</dbReference>
<evidence type="ECO:0000313" key="3">
    <source>
        <dbReference type="Proteomes" id="UP000030101"/>
    </source>
</evidence>
<keyword evidence="1" id="KW-0812">Transmembrane</keyword>
<protein>
    <recommendedName>
        <fullName evidence="4">NfeD-like C-terminal domain-containing protein</fullName>
    </recommendedName>
</protein>
<evidence type="ECO:0000313" key="2">
    <source>
        <dbReference type="EMBL" id="KGN92553.1"/>
    </source>
</evidence>
<sequence length="163" mass="17704">MILPVTTILILLLFTLLAVALALAELFFIPGWGIAGTLSVALLIWLLYFSYSISPIVALSLLFLSLLLFFIGAYWISKTKTLDKIGLSSKIEGKSPNEAGSVAVGMTGKTTSRLALSGNILLDDTEKIVEATSLEGLIDENERVEIVRLESGKILVRRIADQH</sequence>
<feature type="transmembrane region" description="Helical" evidence="1">
    <location>
        <begin position="56"/>
        <end position="76"/>
    </location>
</feature>
<keyword evidence="1" id="KW-0472">Membrane</keyword>
<feature type="transmembrane region" description="Helical" evidence="1">
    <location>
        <begin position="32"/>
        <end position="49"/>
    </location>
</feature>
<evidence type="ECO:0008006" key="4">
    <source>
        <dbReference type="Google" id="ProtNLM"/>
    </source>
</evidence>
<accession>A0ABR4XLI5</accession>
<dbReference type="PANTHER" id="PTHR33507:SF3">
    <property type="entry name" value="INNER MEMBRANE PROTEIN YBBJ"/>
    <property type="match status" value="1"/>
</dbReference>
<dbReference type="RefSeq" id="WP_036790306.1">
    <property type="nucleotide sequence ID" value="NZ_JQZV01000009.1"/>
</dbReference>
<reference evidence="2 3" key="1">
    <citation type="submission" date="2014-08" db="EMBL/GenBank/DDBJ databases">
        <title>Porphyromonas canoris strain:OH2762 Genome sequencing.</title>
        <authorList>
            <person name="Wallis C."/>
            <person name="Deusch O."/>
            <person name="O'Flynn C."/>
            <person name="Davis I."/>
            <person name="Jospin G."/>
            <person name="Darling A.E."/>
            <person name="Coil D.A."/>
            <person name="Alexiev A."/>
            <person name="Horsfall A."/>
            <person name="Kirkwood N."/>
            <person name="Harris S."/>
            <person name="Eisen J.A."/>
        </authorList>
    </citation>
    <scope>NUCLEOTIDE SEQUENCE [LARGE SCALE GENOMIC DNA]</scope>
    <source>
        <strain evidence="3">COT-108 OH2762</strain>
    </source>
</reference>
<organism evidence="2 3">
    <name type="scientific">Porphyromonas canoris</name>
    <dbReference type="NCBI Taxonomy" id="36875"/>
    <lineage>
        <taxon>Bacteria</taxon>
        <taxon>Pseudomonadati</taxon>
        <taxon>Bacteroidota</taxon>
        <taxon>Bacteroidia</taxon>
        <taxon>Bacteroidales</taxon>
        <taxon>Porphyromonadaceae</taxon>
        <taxon>Porphyromonas</taxon>
    </lineage>
</organism>
<dbReference type="Proteomes" id="UP000030101">
    <property type="component" value="Unassembled WGS sequence"/>
</dbReference>
<dbReference type="PANTHER" id="PTHR33507">
    <property type="entry name" value="INNER MEMBRANE PROTEIN YBBJ"/>
    <property type="match status" value="1"/>
</dbReference>
<gene>
    <name evidence="2" type="ORF">HQ43_04715</name>
</gene>
<name>A0ABR4XLI5_9PORP</name>
<proteinExistence type="predicted"/>
<dbReference type="EMBL" id="JQZV01000009">
    <property type="protein sequence ID" value="KGN92553.1"/>
    <property type="molecule type" value="Genomic_DNA"/>
</dbReference>
<keyword evidence="3" id="KW-1185">Reference proteome</keyword>
<comment type="caution">
    <text evidence="2">The sequence shown here is derived from an EMBL/GenBank/DDBJ whole genome shotgun (WGS) entry which is preliminary data.</text>
</comment>
<keyword evidence="1" id="KW-1133">Transmembrane helix</keyword>
<evidence type="ECO:0000256" key="1">
    <source>
        <dbReference type="SAM" id="Phobius"/>
    </source>
</evidence>